<evidence type="ECO:0000259" key="2">
    <source>
        <dbReference type="Pfam" id="PF13649"/>
    </source>
</evidence>
<dbReference type="Proteomes" id="UP000253782">
    <property type="component" value="Unassembled WGS sequence"/>
</dbReference>
<dbReference type="EMBL" id="QQAH01000011">
    <property type="protein sequence ID" value="RDD81322.1"/>
    <property type="molecule type" value="Genomic_DNA"/>
</dbReference>
<feature type="domain" description="Methyltransferase regulatory" evidence="1">
    <location>
        <begin position="218"/>
        <end position="301"/>
    </location>
</feature>
<evidence type="ECO:0000313" key="4">
    <source>
        <dbReference type="EMBL" id="RDD81322.1"/>
    </source>
</evidence>
<evidence type="ECO:0000259" key="1">
    <source>
        <dbReference type="Pfam" id="PF10119"/>
    </source>
</evidence>
<proteinExistence type="predicted"/>
<dbReference type="SUPFAM" id="SSF53335">
    <property type="entry name" value="S-adenosyl-L-methionine-dependent methyltransferases"/>
    <property type="match status" value="1"/>
</dbReference>
<evidence type="ECO:0000259" key="3">
    <source>
        <dbReference type="Pfam" id="PF21782"/>
    </source>
</evidence>
<dbReference type="PANTHER" id="PTHR43667">
    <property type="entry name" value="CYCLOPROPANE-FATTY-ACYL-PHOSPHOLIPID SYNTHASE"/>
    <property type="match status" value="1"/>
</dbReference>
<dbReference type="Gene3D" id="3.40.50.150">
    <property type="entry name" value="Vaccinia Virus protein VP39"/>
    <property type="match status" value="1"/>
</dbReference>
<dbReference type="AlphaFoldDB" id="A0A369UKM4"/>
<dbReference type="Pfam" id="PF21782">
    <property type="entry name" value="WHD_PKMT"/>
    <property type="match status" value="1"/>
</dbReference>
<comment type="caution">
    <text evidence="4">The sequence shown here is derived from an EMBL/GenBank/DDBJ whole genome shotgun (WGS) entry which is preliminary data.</text>
</comment>
<dbReference type="CDD" id="cd02440">
    <property type="entry name" value="AdoMet_MTases"/>
    <property type="match status" value="1"/>
</dbReference>
<dbReference type="InterPro" id="IPR018773">
    <property type="entry name" value="MeTrfase_reg_dom_prd"/>
</dbReference>
<feature type="domain" description="PKMT C-terminal winged helix" evidence="3">
    <location>
        <begin position="433"/>
        <end position="513"/>
    </location>
</feature>
<dbReference type="Pfam" id="PF13649">
    <property type="entry name" value="Methyltransf_25"/>
    <property type="match status" value="1"/>
</dbReference>
<feature type="domain" description="Methyltransferase" evidence="2">
    <location>
        <begin position="49"/>
        <end position="146"/>
    </location>
</feature>
<dbReference type="InterPro" id="IPR041698">
    <property type="entry name" value="Methyltransf_25"/>
</dbReference>
<dbReference type="Pfam" id="PF10119">
    <property type="entry name" value="MethyTransf_Reg"/>
    <property type="match status" value="1"/>
</dbReference>
<name>A0A369UKM4_9GAMM</name>
<protein>
    <submittedName>
        <fullName evidence="4">Methyltransferase domain-containing protein</fullName>
    </submittedName>
</protein>
<dbReference type="PANTHER" id="PTHR43667:SF2">
    <property type="entry name" value="FATTY ACID C-METHYL TRANSFERASE"/>
    <property type="match status" value="1"/>
</dbReference>
<keyword evidence="5" id="KW-1185">Reference proteome</keyword>
<evidence type="ECO:0000313" key="5">
    <source>
        <dbReference type="Proteomes" id="UP000253782"/>
    </source>
</evidence>
<gene>
    <name evidence="4" type="ORF">DVJ77_13605</name>
</gene>
<reference evidence="4 5" key="1">
    <citation type="submission" date="2018-07" db="EMBL/GenBank/DDBJ databases">
        <title>Dyella tabacisoli L4-6T, whole genome shotgun sequence.</title>
        <authorList>
            <person name="Zhou X.-K."/>
            <person name="Li W.-J."/>
            <person name="Duan Y.-Q."/>
        </authorList>
    </citation>
    <scope>NUCLEOTIDE SEQUENCE [LARGE SCALE GENOMIC DNA]</scope>
    <source>
        <strain evidence="4 5">L4-6</strain>
    </source>
</reference>
<dbReference type="OrthoDB" id="323463at2"/>
<dbReference type="InterPro" id="IPR050723">
    <property type="entry name" value="CFA/CMAS"/>
</dbReference>
<dbReference type="InterPro" id="IPR029063">
    <property type="entry name" value="SAM-dependent_MTases_sf"/>
</dbReference>
<keyword evidence="4" id="KW-0808">Transferase</keyword>
<dbReference type="InterPro" id="IPR048976">
    <property type="entry name" value="WHD_PKMT"/>
</dbReference>
<dbReference type="RefSeq" id="WP_114846036.1">
    <property type="nucleotide sequence ID" value="NZ_JBHSPE010000020.1"/>
</dbReference>
<keyword evidence="4" id="KW-0489">Methyltransferase</keyword>
<dbReference type="GO" id="GO:0032259">
    <property type="term" value="P:methylation"/>
    <property type="evidence" value="ECO:0007669"/>
    <property type="project" value="UniProtKB-KW"/>
</dbReference>
<accession>A0A369UKM4</accession>
<sequence length="516" mass="57977">MVTMVEQISKAYDDLPYTSSAFPQSTPEHLRATAHLFGLDAPPLEHARVLELGCAAGGNIIPFAIRHPGAKVVGVDLSQVQIKAGQRAIQAMGLDNIHLIHSSINDLDKNFGQFDYIICHGVYSWVPEEVREAILRVSQACLSPEGLAYISYNVYPGWKAKEIVRDAMLLRGGTRDNPAEKLAYARGMIDFLHDMAREGSVLKKVMDENIEIIRHGHPNYLVHEFLELCNAPCYFRDFVAAAGRHGLSYLAEADIASMFASNYHPSAAQPLLRECDNSQQTLEQLLDFLTNRTFRQTLLVHTARAADIRYRIDNERIRNFHIGGRFSSPENPHESWHSEHGVTIDAPTEIVQKIMRSLTAAWPSTMPVSVLVSEVGANEHEVLNFIQRLIIASAIRFRLDRVSVPKQTSEHPLVPEPLRRLGLFQGSERPPISLFNLWHETIAQLGVVEQTLLPLLDGQRDINELSAAIHLSAKQNELNFLREGQRIVDPDELIRTADEHTRKALQWLHTHALLSA</sequence>
<organism evidence="4 5">
    <name type="scientific">Dyella tabacisoli</name>
    <dbReference type="NCBI Taxonomy" id="2282381"/>
    <lineage>
        <taxon>Bacteria</taxon>
        <taxon>Pseudomonadati</taxon>
        <taxon>Pseudomonadota</taxon>
        <taxon>Gammaproteobacteria</taxon>
        <taxon>Lysobacterales</taxon>
        <taxon>Rhodanobacteraceae</taxon>
        <taxon>Dyella</taxon>
    </lineage>
</organism>
<dbReference type="GO" id="GO:0008168">
    <property type="term" value="F:methyltransferase activity"/>
    <property type="evidence" value="ECO:0007669"/>
    <property type="project" value="UniProtKB-KW"/>
</dbReference>